<dbReference type="Gene3D" id="2.30.120.10">
    <property type="match status" value="1"/>
</dbReference>
<organism evidence="4 5">
    <name type="scientific">Toxoplasma gondii p89</name>
    <dbReference type="NCBI Taxonomy" id="943119"/>
    <lineage>
        <taxon>Eukaryota</taxon>
        <taxon>Sar</taxon>
        <taxon>Alveolata</taxon>
        <taxon>Apicomplexa</taxon>
        <taxon>Conoidasida</taxon>
        <taxon>Coccidia</taxon>
        <taxon>Eucoccidiorida</taxon>
        <taxon>Eimeriorina</taxon>
        <taxon>Sarcocystidae</taxon>
        <taxon>Toxoplasma</taxon>
    </lineage>
</organism>
<feature type="transmembrane region" description="Helical" evidence="3">
    <location>
        <begin position="6"/>
        <end position="29"/>
    </location>
</feature>
<proteinExistence type="predicted"/>
<keyword evidence="3" id="KW-0812">Transmembrane</keyword>
<keyword evidence="3" id="KW-0472">Membrane</keyword>
<feature type="compositionally biased region" description="Basic and acidic residues" evidence="2">
    <location>
        <begin position="331"/>
        <end position="346"/>
    </location>
</feature>
<dbReference type="OrthoDB" id="330152at2759"/>
<keyword evidence="3" id="KW-1133">Transmembrane helix</keyword>
<feature type="compositionally biased region" description="Basic and acidic residues" evidence="2">
    <location>
        <begin position="429"/>
        <end position="440"/>
    </location>
</feature>
<dbReference type="InterPro" id="IPR029055">
    <property type="entry name" value="Ntn_hydrolases_N"/>
</dbReference>
<dbReference type="SUPFAM" id="SSF56235">
    <property type="entry name" value="N-terminal nucleophile aminohydrolases (Ntn hydrolases)"/>
    <property type="match status" value="1"/>
</dbReference>
<feature type="region of interest" description="Disordered" evidence="2">
    <location>
        <begin position="609"/>
        <end position="632"/>
    </location>
</feature>
<dbReference type="Proteomes" id="UP000028828">
    <property type="component" value="Unassembled WGS sequence"/>
</dbReference>
<feature type="compositionally biased region" description="Polar residues" evidence="2">
    <location>
        <begin position="748"/>
        <end position="764"/>
    </location>
</feature>
<feature type="compositionally biased region" description="Basic and acidic residues" evidence="2">
    <location>
        <begin position="287"/>
        <end position="298"/>
    </location>
</feature>
<name>A0A086J6X1_TOXGO</name>
<keyword evidence="1" id="KW-0732">Signal</keyword>
<dbReference type="EC" id="3.5.1.97" evidence="4"/>
<sequence>MARSGGHMILASSALSILVFAALVQYYVHTQFPVHRPGSKVIDFLSYLLSFVTLPVIRQFFTINEAYWDSDHELQGIKTGVDVYRDDHGIPYVFGHNDIPSVGDLPWKINLRRTMSATFKHLSNIQVTGVVSNLWKYLTEGSSGRERKVLRMNGLLIDSKTIEKKLAVLPPDGLYKLRRVAQAWSEAAAKLPARPIEFALLDWEPSTDWTPKEVIQISLAFSLFLNRGLTIDFCRVLLKKELGRYWKTFDIRLSDPRIPFVNSEGMFPSLFDQNGLRISLSPAKEKMDDAWARHRPGDVHGPQKGFGESRSVTSARNAESRMQQNDGKNSTGEDEKRHKLEHEGETAGKPGRGRSNPKGGVNNPSVTWGGWGGSNSWAVSGKYTASGFPILAGDPHLEAHAPGFWLPIFRSVGPSSLLTTDSDASRTWAGRENHGVDGGEGHAAGTNEEPSRVVGAAFVGSATIFVGHNGNSAWSQTIAHTDIEDLFLVKLDRSGKNYLYDGQWIPLHTRVEEIFVKGVANPIKRLLRFTHHGPLISDVYKELRALVKDDEALAFASVAARAHPAINFGDKLNSAKDWRDLVALGRENEQIEFVTIWATREGDIGASLTGGVPARSLPPDGGGDFRDGSKSSADWNGVVPTEALPHVMNPPQGFIATANCQLAPDEKDILGQAYVPGRIRRIHERLNALVKEKKITVQDMMDVQLDIESVNGREFREYVLRTVLFAFDSSALGDPEKSGEKPRKVNKAEQSTKQGNENDGSSYISPDEQRVREICAKEGVNQHDGELLADILRTWDGRMNVESVGATVYEVWMQWMLQDLFKLHKFSDHALFVVAGGGFHALWLPRTEMLNHWRNNLLRALENNDNLISDVTTPVSLLCKSASSALRWLRARYGEAGPLWYWGSVRARFFTHAMGEAVPLLRHTASIGPWRWGGNFGTIRAHHSEPHVLSHEMPQNSQFTKGLDTPTFRMVVDTGDFKNSYWSFAPGVSGWIGSRHYEDMAHSMAEGSGAKQKNTRMTLPIRHSESSPVSRRVLRLHVFPFPLVVILASLLFSVSAHVLQKSCFPCCGQTSRSPLLPSRTLGFFLWALRHPGTEEVEAERKLSFRIGLLLASHLARNWTKCFCAWYVCTVLDSPMVWPLLVGLCIMCLR</sequence>
<dbReference type="Pfam" id="PF01804">
    <property type="entry name" value="Penicil_amidase"/>
    <property type="match status" value="1"/>
</dbReference>
<dbReference type="InterPro" id="IPR043147">
    <property type="entry name" value="Penicillin_amidase_A-knob"/>
</dbReference>
<feature type="region of interest" description="Disordered" evidence="2">
    <location>
        <begin position="287"/>
        <end position="369"/>
    </location>
</feature>
<reference evidence="4 5" key="1">
    <citation type="submission" date="2014-03" db="EMBL/GenBank/DDBJ databases">
        <authorList>
            <person name="Sibley D."/>
            <person name="Venepally P."/>
            <person name="Karamycheva S."/>
            <person name="Hadjithomas M."/>
            <person name="Khan A."/>
            <person name="Brunk B."/>
            <person name="Roos D."/>
            <person name="Caler E."/>
            <person name="Lorenzi H."/>
        </authorList>
    </citation>
    <scope>NUCLEOTIDE SEQUENCE [LARGE SCALE GENOMIC DNA]</scope>
    <source>
        <strain evidence="5">p89</strain>
    </source>
</reference>
<dbReference type="PANTHER" id="PTHR34218:SF3">
    <property type="entry name" value="ACYL-HOMOSERINE LACTONE ACYLASE PVDQ"/>
    <property type="match status" value="1"/>
</dbReference>
<gene>
    <name evidence="4" type="ORF">TGP89_275320</name>
</gene>
<dbReference type="MEROPS" id="S45.003"/>
<evidence type="ECO:0000313" key="4">
    <source>
        <dbReference type="EMBL" id="KFG27889.1"/>
    </source>
</evidence>
<dbReference type="PANTHER" id="PTHR34218">
    <property type="entry name" value="PEPTIDASE S45 PENICILLIN AMIDASE"/>
    <property type="match status" value="1"/>
</dbReference>
<keyword evidence="4" id="KW-0378">Hydrolase</keyword>
<dbReference type="AlphaFoldDB" id="A0A086J6X1"/>
<feature type="compositionally biased region" description="Polar residues" evidence="2">
    <location>
        <begin position="310"/>
        <end position="330"/>
    </location>
</feature>
<dbReference type="Gene3D" id="1.10.1400.10">
    <property type="match status" value="1"/>
</dbReference>
<evidence type="ECO:0000256" key="2">
    <source>
        <dbReference type="SAM" id="MobiDB-lite"/>
    </source>
</evidence>
<evidence type="ECO:0000256" key="1">
    <source>
        <dbReference type="ARBA" id="ARBA00022729"/>
    </source>
</evidence>
<accession>A0A086J6X1</accession>
<feature type="compositionally biased region" description="Basic and acidic residues" evidence="2">
    <location>
        <begin position="734"/>
        <end position="747"/>
    </location>
</feature>
<feature type="region of interest" description="Disordered" evidence="2">
    <location>
        <begin position="733"/>
        <end position="764"/>
    </location>
</feature>
<dbReference type="InterPro" id="IPR043146">
    <property type="entry name" value="Penicillin_amidase_N_B-knob"/>
</dbReference>
<dbReference type="VEuPathDB" id="ToxoDB:TGP89_275320"/>
<dbReference type="Gene3D" id="3.60.20.10">
    <property type="entry name" value="Glutamine Phosphoribosylpyrophosphate, subunit 1, domain 1"/>
    <property type="match status" value="2"/>
</dbReference>
<dbReference type="InterPro" id="IPR002692">
    <property type="entry name" value="S45"/>
</dbReference>
<evidence type="ECO:0000256" key="3">
    <source>
        <dbReference type="SAM" id="Phobius"/>
    </source>
</evidence>
<evidence type="ECO:0000313" key="5">
    <source>
        <dbReference type="Proteomes" id="UP000028828"/>
    </source>
</evidence>
<protein>
    <submittedName>
        <fullName evidence="4">Penicillin amidase</fullName>
        <ecNumber evidence="4">3.5.1.97</ecNumber>
    </submittedName>
</protein>
<dbReference type="EMBL" id="AEYI02002544">
    <property type="protein sequence ID" value="KFG27889.1"/>
    <property type="molecule type" value="Genomic_DNA"/>
</dbReference>
<dbReference type="GO" id="GO:0017000">
    <property type="term" value="P:antibiotic biosynthetic process"/>
    <property type="evidence" value="ECO:0007669"/>
    <property type="project" value="InterPro"/>
</dbReference>
<comment type="caution">
    <text evidence="4">The sequence shown here is derived from an EMBL/GenBank/DDBJ whole genome shotgun (WGS) entry which is preliminary data.</text>
</comment>
<feature type="region of interest" description="Disordered" evidence="2">
    <location>
        <begin position="428"/>
        <end position="448"/>
    </location>
</feature>
<dbReference type="GO" id="GO:0016787">
    <property type="term" value="F:hydrolase activity"/>
    <property type="evidence" value="ECO:0007669"/>
    <property type="project" value="UniProtKB-KW"/>
</dbReference>